<accession>A0A8D8IRF8</accession>
<evidence type="ECO:0000313" key="3">
    <source>
        <dbReference type="EMBL" id="CAG6556291.1"/>
    </source>
</evidence>
<organism evidence="3">
    <name type="scientific">Culex pipiens</name>
    <name type="common">House mosquito</name>
    <dbReference type="NCBI Taxonomy" id="7175"/>
    <lineage>
        <taxon>Eukaryota</taxon>
        <taxon>Metazoa</taxon>
        <taxon>Ecdysozoa</taxon>
        <taxon>Arthropoda</taxon>
        <taxon>Hexapoda</taxon>
        <taxon>Insecta</taxon>
        <taxon>Pterygota</taxon>
        <taxon>Neoptera</taxon>
        <taxon>Endopterygota</taxon>
        <taxon>Diptera</taxon>
        <taxon>Nematocera</taxon>
        <taxon>Culicoidea</taxon>
        <taxon>Culicidae</taxon>
        <taxon>Culicinae</taxon>
        <taxon>Culicini</taxon>
        <taxon>Culex</taxon>
        <taxon>Culex</taxon>
    </lineage>
</organism>
<protein>
    <submittedName>
        <fullName evidence="3">(northern house mosquito) hypothetical protein</fullName>
    </submittedName>
</protein>
<feature type="region of interest" description="Disordered" evidence="1">
    <location>
        <begin position="68"/>
        <end position="99"/>
    </location>
</feature>
<keyword evidence="2" id="KW-0732">Signal</keyword>
<evidence type="ECO:0000256" key="1">
    <source>
        <dbReference type="SAM" id="MobiDB-lite"/>
    </source>
</evidence>
<evidence type="ECO:0000256" key="2">
    <source>
        <dbReference type="SAM" id="SignalP"/>
    </source>
</evidence>
<dbReference type="EMBL" id="HBUE01063054">
    <property type="protein sequence ID" value="CAG6469476.1"/>
    <property type="molecule type" value="Transcribed_RNA"/>
</dbReference>
<feature type="signal peptide" evidence="2">
    <location>
        <begin position="1"/>
        <end position="32"/>
    </location>
</feature>
<sequence length="99" mass="10889">MLEGSRPLLRGAVKSQCLSLCCLPLFLRLSHGTRVCVFVFCVCENMCTSVSFKLHTCVGTNGICVSSNPPVGSTLRRRPRSFSRYRPDPSPGCPAWTTH</sequence>
<dbReference type="EMBL" id="HBUE01255652">
    <property type="protein sequence ID" value="CAG6556284.1"/>
    <property type="molecule type" value="Transcribed_RNA"/>
</dbReference>
<dbReference type="EMBL" id="HBUE01063053">
    <property type="protein sequence ID" value="CAG6469472.1"/>
    <property type="molecule type" value="Transcribed_RNA"/>
</dbReference>
<feature type="chain" id="PRO_5036261064" evidence="2">
    <location>
        <begin position="33"/>
        <end position="99"/>
    </location>
</feature>
<dbReference type="EMBL" id="HBUE01255655">
    <property type="protein sequence ID" value="CAG6556291.1"/>
    <property type="molecule type" value="Transcribed_RNA"/>
</dbReference>
<dbReference type="AlphaFoldDB" id="A0A8D8IRF8"/>
<dbReference type="EMBL" id="HBUE01150677">
    <property type="protein sequence ID" value="CAG6504997.1"/>
    <property type="molecule type" value="Transcribed_RNA"/>
</dbReference>
<reference evidence="3" key="1">
    <citation type="submission" date="2021-05" db="EMBL/GenBank/DDBJ databases">
        <authorList>
            <person name="Alioto T."/>
            <person name="Alioto T."/>
            <person name="Gomez Garrido J."/>
        </authorList>
    </citation>
    <scope>NUCLEOTIDE SEQUENCE</scope>
</reference>
<proteinExistence type="predicted"/>
<dbReference type="EMBL" id="HBUE01150674">
    <property type="protein sequence ID" value="CAG6504990.1"/>
    <property type="molecule type" value="Transcribed_RNA"/>
</dbReference>
<name>A0A8D8IRF8_CULPI</name>